<dbReference type="OrthoDB" id="1750933at2759"/>
<dbReference type="EMBL" id="CACVBM020001625">
    <property type="protein sequence ID" value="CAA7056088.1"/>
    <property type="molecule type" value="Genomic_DNA"/>
</dbReference>
<proteinExistence type="predicted"/>
<name>A0A6D2KUM1_9BRAS</name>
<evidence type="ECO:0000259" key="1">
    <source>
        <dbReference type="Pfam" id="PF03078"/>
    </source>
</evidence>
<dbReference type="InterPro" id="IPR004312">
    <property type="entry name" value="ATHILA_Orf1_C"/>
</dbReference>
<comment type="caution">
    <text evidence="2">The sequence shown here is derived from an EMBL/GenBank/DDBJ whole genome shotgun (WGS) entry which is preliminary data.</text>
</comment>
<accession>A0A6D2KUM1</accession>
<evidence type="ECO:0000313" key="2">
    <source>
        <dbReference type="EMBL" id="CAA7056088.1"/>
    </source>
</evidence>
<reference evidence="2" key="1">
    <citation type="submission" date="2020-01" db="EMBL/GenBank/DDBJ databases">
        <authorList>
            <person name="Mishra B."/>
        </authorList>
    </citation>
    <scope>NUCLEOTIDE SEQUENCE [LARGE SCALE GENOMIC DNA]</scope>
</reference>
<keyword evidence="3" id="KW-1185">Reference proteome</keyword>
<sequence>MRYHNMMSSIELSWTKAGDGSRSWQREKGRWSPLGSLRYCLGSLWRRELIGTSRKMSSKVFGLQSLKGVLFFKVQGCSDRSLCLRYVHKALANTFFARKGHWTINEGEVKLLDMGNQAHHLTHKMGRRSEEIGHAGNLMPLLDQLLSYKHHSYNTRFNKGGSLVLEDHTNPMCSWGPIRQEKVNSSWMDGHQVLQDQPPH</sequence>
<gene>
    <name evidence="2" type="ORF">MERR_LOCUS43324</name>
</gene>
<feature type="domain" description="Arabidopsis retrotransposon Orf1 C-terminal" evidence="1">
    <location>
        <begin position="80"/>
        <end position="164"/>
    </location>
</feature>
<organism evidence="2 3">
    <name type="scientific">Microthlaspi erraticum</name>
    <dbReference type="NCBI Taxonomy" id="1685480"/>
    <lineage>
        <taxon>Eukaryota</taxon>
        <taxon>Viridiplantae</taxon>
        <taxon>Streptophyta</taxon>
        <taxon>Embryophyta</taxon>
        <taxon>Tracheophyta</taxon>
        <taxon>Spermatophyta</taxon>
        <taxon>Magnoliopsida</taxon>
        <taxon>eudicotyledons</taxon>
        <taxon>Gunneridae</taxon>
        <taxon>Pentapetalae</taxon>
        <taxon>rosids</taxon>
        <taxon>malvids</taxon>
        <taxon>Brassicales</taxon>
        <taxon>Brassicaceae</taxon>
        <taxon>Coluteocarpeae</taxon>
        <taxon>Microthlaspi</taxon>
    </lineage>
</organism>
<evidence type="ECO:0000313" key="3">
    <source>
        <dbReference type="Proteomes" id="UP000467841"/>
    </source>
</evidence>
<dbReference type="Pfam" id="PF03078">
    <property type="entry name" value="ATHILA"/>
    <property type="match status" value="1"/>
</dbReference>
<dbReference type="AlphaFoldDB" id="A0A6D2KUM1"/>
<dbReference type="Proteomes" id="UP000467841">
    <property type="component" value="Unassembled WGS sequence"/>
</dbReference>
<protein>
    <recommendedName>
        <fullName evidence="1">Arabidopsis retrotransposon Orf1 C-terminal domain-containing protein</fullName>
    </recommendedName>
</protein>